<gene>
    <name evidence="1" type="ORF">J4Q44_G00211130</name>
</gene>
<name>A0AAN8LG02_9TELE</name>
<dbReference type="Proteomes" id="UP001356427">
    <property type="component" value="Unassembled WGS sequence"/>
</dbReference>
<evidence type="ECO:0000313" key="1">
    <source>
        <dbReference type="EMBL" id="KAK6307842.1"/>
    </source>
</evidence>
<reference evidence="1 2" key="1">
    <citation type="submission" date="2021-04" db="EMBL/GenBank/DDBJ databases">
        <authorList>
            <person name="De Guttry C."/>
            <person name="Zahm M."/>
            <person name="Klopp C."/>
            <person name="Cabau C."/>
            <person name="Louis A."/>
            <person name="Berthelot C."/>
            <person name="Parey E."/>
            <person name="Roest Crollius H."/>
            <person name="Montfort J."/>
            <person name="Robinson-Rechavi M."/>
            <person name="Bucao C."/>
            <person name="Bouchez O."/>
            <person name="Gislard M."/>
            <person name="Lluch J."/>
            <person name="Milhes M."/>
            <person name="Lampietro C."/>
            <person name="Lopez Roques C."/>
            <person name="Donnadieu C."/>
            <person name="Braasch I."/>
            <person name="Desvignes T."/>
            <person name="Postlethwait J."/>
            <person name="Bobe J."/>
            <person name="Wedekind C."/>
            <person name="Guiguen Y."/>
        </authorList>
    </citation>
    <scope>NUCLEOTIDE SEQUENCE [LARGE SCALE GENOMIC DNA]</scope>
    <source>
        <strain evidence="1">Cs_M1</strain>
        <tissue evidence="1">Blood</tissue>
    </source>
</reference>
<dbReference type="EMBL" id="JAGTTL010000019">
    <property type="protein sequence ID" value="KAK6307842.1"/>
    <property type="molecule type" value="Genomic_DNA"/>
</dbReference>
<comment type="caution">
    <text evidence="1">The sequence shown here is derived from an EMBL/GenBank/DDBJ whole genome shotgun (WGS) entry which is preliminary data.</text>
</comment>
<dbReference type="AlphaFoldDB" id="A0AAN8LG02"/>
<organism evidence="1 2">
    <name type="scientific">Coregonus suidteri</name>
    <dbReference type="NCBI Taxonomy" id="861788"/>
    <lineage>
        <taxon>Eukaryota</taxon>
        <taxon>Metazoa</taxon>
        <taxon>Chordata</taxon>
        <taxon>Craniata</taxon>
        <taxon>Vertebrata</taxon>
        <taxon>Euteleostomi</taxon>
        <taxon>Actinopterygii</taxon>
        <taxon>Neopterygii</taxon>
        <taxon>Teleostei</taxon>
        <taxon>Protacanthopterygii</taxon>
        <taxon>Salmoniformes</taxon>
        <taxon>Salmonidae</taxon>
        <taxon>Coregoninae</taxon>
        <taxon>Coregonus</taxon>
    </lineage>
</organism>
<accession>A0AAN8LG02</accession>
<sequence length="163" mass="18919">MPPFWVVKPTVQDRDTCLCKTHANLQFIEDKLQYHKVIRCSNIENLIESLCCENLKKECMYRECPLCQAKELKTSDFDAEEEIESMEALLPDQLETIHGTMKIHQIVTDSPGEITWRILSCFCSFPHHCSCFSPQTGLWLKKQRQTKMEYPTHLTAPSSPLKI</sequence>
<proteinExistence type="predicted"/>
<protein>
    <submittedName>
        <fullName evidence="1">Uncharacterized protein</fullName>
    </submittedName>
</protein>
<evidence type="ECO:0000313" key="2">
    <source>
        <dbReference type="Proteomes" id="UP001356427"/>
    </source>
</evidence>
<keyword evidence="2" id="KW-1185">Reference proteome</keyword>